<comment type="caution">
    <text evidence="1">The sequence shown here is derived from an EMBL/GenBank/DDBJ whole genome shotgun (WGS) entry which is preliminary data.</text>
</comment>
<accession>A0A845H0E6</accession>
<dbReference type="Proteomes" id="UP000447355">
    <property type="component" value="Unassembled WGS sequence"/>
</dbReference>
<sequence>MFMPWAVTMMLSGTPGAVLELTPQELAAYVAGHELVVVQLTLPDPGCGYCKGADRVFDMSASLPHQPGRVAAGLKELP</sequence>
<evidence type="ECO:0000313" key="2">
    <source>
        <dbReference type="Proteomes" id="UP000447355"/>
    </source>
</evidence>
<protein>
    <submittedName>
        <fullName evidence="1">Uncharacterized protein</fullName>
    </submittedName>
</protein>
<dbReference type="EMBL" id="WWCX01000116">
    <property type="protein sequence ID" value="MYM98367.1"/>
    <property type="molecule type" value="Genomic_DNA"/>
</dbReference>
<evidence type="ECO:0000313" key="1">
    <source>
        <dbReference type="EMBL" id="MYM98367.1"/>
    </source>
</evidence>
<gene>
    <name evidence="1" type="ORF">GTP90_31415</name>
</gene>
<dbReference type="AlphaFoldDB" id="A0A845H0E6"/>
<organism evidence="1 2">
    <name type="scientific">Duganella vulcania</name>
    <dbReference type="NCBI Taxonomy" id="2692166"/>
    <lineage>
        <taxon>Bacteria</taxon>
        <taxon>Pseudomonadati</taxon>
        <taxon>Pseudomonadota</taxon>
        <taxon>Betaproteobacteria</taxon>
        <taxon>Burkholderiales</taxon>
        <taxon>Oxalobacteraceae</taxon>
        <taxon>Telluria group</taxon>
        <taxon>Duganella</taxon>
    </lineage>
</organism>
<proteinExistence type="predicted"/>
<reference evidence="1" key="1">
    <citation type="submission" date="2019-12" db="EMBL/GenBank/DDBJ databases">
        <title>Novel species isolated from a subtropical stream in China.</title>
        <authorList>
            <person name="Lu H."/>
        </authorList>
    </citation>
    <scope>NUCLEOTIDE SEQUENCE [LARGE SCALE GENOMIC DNA]</scope>
    <source>
        <strain evidence="1">FT81W</strain>
    </source>
</reference>
<name>A0A845H0E6_9BURK</name>
<dbReference type="RefSeq" id="WP_161087200.1">
    <property type="nucleotide sequence ID" value="NZ_WWCX01000116.1"/>
</dbReference>